<reference evidence="3 4" key="1">
    <citation type="submission" date="2010-12" db="EMBL/GenBank/DDBJ databases">
        <authorList>
            <person name="Muzny D."/>
            <person name="Qin X."/>
            <person name="Deng J."/>
            <person name="Jiang H."/>
            <person name="Liu Y."/>
            <person name="Qu J."/>
            <person name="Song X.-Z."/>
            <person name="Zhang L."/>
            <person name="Thornton R."/>
            <person name="Coyle M."/>
            <person name="Francisco L."/>
            <person name="Jackson L."/>
            <person name="Javaid M."/>
            <person name="Korchina V."/>
            <person name="Kovar C."/>
            <person name="Mata R."/>
            <person name="Mathew T."/>
            <person name="Ngo R."/>
            <person name="Nguyen L."/>
            <person name="Nguyen N."/>
            <person name="Okwuonu G."/>
            <person name="Ongeri F."/>
            <person name="Pham C."/>
            <person name="Simmons D."/>
            <person name="Wilczek-Boney K."/>
            <person name="Hale W."/>
            <person name="Jakkamsetti A."/>
            <person name="Pham P."/>
            <person name="Ruth R."/>
            <person name="San Lucas F."/>
            <person name="Warren J."/>
            <person name="Zhang J."/>
            <person name="Zhao Z."/>
            <person name="Zhou C."/>
            <person name="Zhu D."/>
            <person name="Lee S."/>
            <person name="Bess C."/>
            <person name="Blankenburg K."/>
            <person name="Forbes L."/>
            <person name="Fu Q."/>
            <person name="Gubbala S."/>
            <person name="Hirani K."/>
            <person name="Jayaseelan J.C."/>
            <person name="Lara F."/>
            <person name="Munidasa M."/>
            <person name="Palculict T."/>
            <person name="Patil S."/>
            <person name="Pu L.-L."/>
            <person name="Saada N."/>
            <person name="Tang L."/>
            <person name="Weissenberger G."/>
            <person name="Zhu Y."/>
            <person name="Hemphill L."/>
            <person name="Shang Y."/>
            <person name="Youmans B."/>
            <person name="Ayvaz T."/>
            <person name="Ross M."/>
            <person name="Santibanez J."/>
            <person name="Aqrawi P."/>
            <person name="Gross S."/>
            <person name="Joshi V."/>
            <person name="Fowler G."/>
            <person name="Nazareth L."/>
            <person name="Reid J."/>
            <person name="Worley K."/>
            <person name="Petrosino J."/>
            <person name="Highlander S."/>
            <person name="Gibbs R."/>
        </authorList>
    </citation>
    <scope>NUCLEOTIDE SEQUENCE [LARGE SCALE GENOMIC DNA]</scope>
    <source>
        <strain evidence="3 4">ATCC 23263</strain>
    </source>
</reference>
<dbReference type="InterPro" id="IPR029058">
    <property type="entry name" value="AB_hydrolase_fold"/>
</dbReference>
<sequence length="267" mass="29010">MALTLYCFPHAGGSANAYYGLKRLEAALPGLTVNLCEYPGRGRKHREPCMRTMAALTDVLTGEILAENKGETQATVLFGHSMGAFAALEVAKRLEASPGFDVRAVIASGQTTPFNSNSHHSEKNDEQFIAYLKALGGIPPIILEHPDYLSFFLAPVRADMALLDAYEPAKGADCQKMQAPVHVFYGVSDPEIAWNKLSDWQQVSARPINVRAFAGGHFYLFEHLRSVEKAIGEILAVCDPPFGEEREDCVHGNKTAVLGAGRALGHL</sequence>
<dbReference type="PANTHER" id="PTHR11487">
    <property type="entry name" value="THIOESTERASE"/>
    <property type="match status" value="1"/>
</dbReference>
<comment type="similarity">
    <text evidence="1">Belongs to the thioesterase family.</text>
</comment>
<accession>E6MFV8</accession>
<dbReference type="EMBL" id="AEQN01000014">
    <property type="protein sequence ID" value="EFV02103.1"/>
    <property type="molecule type" value="Genomic_DNA"/>
</dbReference>
<keyword evidence="4" id="KW-1185">Reference proteome</keyword>
<evidence type="ECO:0000313" key="3">
    <source>
        <dbReference type="EMBL" id="EFV02103.1"/>
    </source>
</evidence>
<dbReference type="Gene3D" id="3.40.50.1820">
    <property type="entry name" value="alpha/beta hydrolase"/>
    <property type="match status" value="1"/>
</dbReference>
<protein>
    <submittedName>
        <fullName evidence="3">Thioesterase domain protein</fullName>
    </submittedName>
</protein>
<dbReference type="STRING" id="887929.HMP0721_0869"/>
<dbReference type="eggNOG" id="COG3208">
    <property type="taxonomic scope" value="Bacteria"/>
</dbReference>
<gene>
    <name evidence="3" type="ORF">HMP0721_0869</name>
</gene>
<comment type="caution">
    <text evidence="3">The sequence shown here is derived from an EMBL/GenBank/DDBJ whole genome shotgun (WGS) entry which is preliminary data.</text>
</comment>
<dbReference type="Proteomes" id="UP000004754">
    <property type="component" value="Unassembled WGS sequence"/>
</dbReference>
<name>E6MFV8_9FIRM</name>
<proteinExistence type="inferred from homology"/>
<dbReference type="InterPro" id="IPR012223">
    <property type="entry name" value="TEII"/>
</dbReference>
<feature type="domain" description="Thioesterase" evidence="2">
    <location>
        <begin position="4"/>
        <end position="232"/>
    </location>
</feature>
<dbReference type="OrthoDB" id="2213423at2"/>
<dbReference type="AlphaFoldDB" id="E6MFV8"/>
<dbReference type="InterPro" id="IPR001031">
    <property type="entry name" value="Thioesterase"/>
</dbReference>
<evidence type="ECO:0000313" key="4">
    <source>
        <dbReference type="Proteomes" id="UP000004754"/>
    </source>
</evidence>
<dbReference type="PANTHER" id="PTHR11487:SF0">
    <property type="entry name" value="S-ACYL FATTY ACID SYNTHASE THIOESTERASE, MEDIUM CHAIN"/>
    <property type="match status" value="1"/>
</dbReference>
<dbReference type="Pfam" id="PF00975">
    <property type="entry name" value="Thioesterase"/>
    <property type="match status" value="1"/>
</dbReference>
<organism evidence="3 4">
    <name type="scientific">Pseudoramibacter alactolyticus ATCC 23263</name>
    <dbReference type="NCBI Taxonomy" id="887929"/>
    <lineage>
        <taxon>Bacteria</taxon>
        <taxon>Bacillati</taxon>
        <taxon>Bacillota</taxon>
        <taxon>Clostridia</taxon>
        <taxon>Eubacteriales</taxon>
        <taxon>Eubacteriaceae</taxon>
        <taxon>Pseudoramibacter</taxon>
    </lineage>
</organism>
<evidence type="ECO:0000256" key="1">
    <source>
        <dbReference type="ARBA" id="ARBA00007169"/>
    </source>
</evidence>
<dbReference type="SUPFAM" id="SSF53474">
    <property type="entry name" value="alpha/beta-Hydrolases"/>
    <property type="match status" value="1"/>
</dbReference>
<dbReference type="GO" id="GO:0008610">
    <property type="term" value="P:lipid biosynthetic process"/>
    <property type="evidence" value="ECO:0007669"/>
    <property type="project" value="TreeGrafter"/>
</dbReference>
<evidence type="ECO:0000259" key="2">
    <source>
        <dbReference type="Pfam" id="PF00975"/>
    </source>
</evidence>
<dbReference type="HOGENOM" id="CLU_070456_1_2_9"/>
<dbReference type="RefSeq" id="WP_006598293.1">
    <property type="nucleotide sequence ID" value="NZ_GL622359.1"/>
</dbReference>